<dbReference type="OrthoDB" id="9808690at2"/>
<proteinExistence type="predicted"/>
<evidence type="ECO:0000313" key="4">
    <source>
        <dbReference type="Proteomes" id="UP000280861"/>
    </source>
</evidence>
<organism evidence="3 4">
    <name type="scientific">Arthrobacter ulcerisalmonis</name>
    <dbReference type="NCBI Taxonomy" id="2483813"/>
    <lineage>
        <taxon>Bacteria</taxon>
        <taxon>Bacillati</taxon>
        <taxon>Actinomycetota</taxon>
        <taxon>Actinomycetes</taxon>
        <taxon>Micrococcales</taxon>
        <taxon>Micrococcaceae</taxon>
        <taxon>Arthrobacter</taxon>
    </lineage>
</organism>
<dbReference type="PANTHER" id="PTHR37810:SF5">
    <property type="entry name" value="IMMUNITY PROTEIN SDPI"/>
    <property type="match status" value="1"/>
</dbReference>
<dbReference type="Proteomes" id="UP000280861">
    <property type="component" value="Unassembled WGS sequence"/>
</dbReference>
<accession>A0A3P5XEE6</accession>
<feature type="transmembrane region" description="Helical" evidence="1">
    <location>
        <begin position="114"/>
        <end position="136"/>
    </location>
</feature>
<keyword evidence="1" id="KW-0472">Membrane</keyword>
<feature type="transmembrane region" description="Helical" evidence="1">
    <location>
        <begin position="16"/>
        <end position="34"/>
    </location>
</feature>
<keyword evidence="1" id="KW-0812">Transmembrane</keyword>
<feature type="transmembrane region" description="Helical" evidence="1">
    <location>
        <begin position="67"/>
        <end position="93"/>
    </location>
</feature>
<dbReference type="EMBL" id="UXAU01000042">
    <property type="protein sequence ID" value="VDC33102.1"/>
    <property type="molecule type" value="Genomic_DNA"/>
</dbReference>
<sequence>MVSPTTARLLSRGRTVLWLPFLAAILVLSGYAAYGATLYDGLPAVLPTHWGADGTPDAWSGKSFGTVFMLLLTAAGVTVLMALIGALVTKLSVVAAGASDWERFRHEGTIRGTLAVLGFCALVFSIMFGQLSVAGWTQPEQFSGWPVVVGILALLAALAGAFAVAQRWSRAAAGRAGIAPTSAERAEDDKWIAGILYNDPADPHLWVPKRAGPGLGLTINVGHRKGRVAVIVFLVLVIVLPFVLVLLS</sequence>
<protein>
    <recommendedName>
        <fullName evidence="2">DUF1648 domain-containing protein</fullName>
    </recommendedName>
</protein>
<feature type="transmembrane region" description="Helical" evidence="1">
    <location>
        <begin position="228"/>
        <end position="247"/>
    </location>
</feature>
<feature type="domain" description="DUF1648" evidence="2">
    <location>
        <begin position="31"/>
        <end position="72"/>
    </location>
</feature>
<gene>
    <name evidence="3" type="ORF">PSET11_03225</name>
</gene>
<reference evidence="3 4" key="1">
    <citation type="submission" date="2018-11" db="EMBL/GenBank/DDBJ databases">
        <authorList>
            <person name="Criscuolo A."/>
        </authorList>
    </citation>
    <scope>NUCLEOTIDE SEQUENCE [LARGE SCALE GENOMIC DNA]</scope>
    <source>
        <strain evidence="3">AT11b</strain>
    </source>
</reference>
<dbReference type="GO" id="GO:0009636">
    <property type="term" value="P:response to toxic substance"/>
    <property type="evidence" value="ECO:0007669"/>
    <property type="project" value="TreeGrafter"/>
</dbReference>
<dbReference type="InterPro" id="IPR012867">
    <property type="entry name" value="DUF1648"/>
</dbReference>
<name>A0A3P5XEE6_9MICC</name>
<evidence type="ECO:0000256" key="1">
    <source>
        <dbReference type="SAM" id="Phobius"/>
    </source>
</evidence>
<dbReference type="PANTHER" id="PTHR37810">
    <property type="entry name" value="IMMUNITY PROTEIN SDPI"/>
    <property type="match status" value="1"/>
</dbReference>
<keyword evidence="1" id="KW-1133">Transmembrane helix</keyword>
<dbReference type="RefSeq" id="WP_124093301.1">
    <property type="nucleotide sequence ID" value="NZ_CBCRYA010000026.1"/>
</dbReference>
<dbReference type="Pfam" id="PF07853">
    <property type="entry name" value="DUF1648"/>
    <property type="match status" value="1"/>
</dbReference>
<dbReference type="AlphaFoldDB" id="A0A3P5XEE6"/>
<feature type="transmembrane region" description="Helical" evidence="1">
    <location>
        <begin position="142"/>
        <end position="165"/>
    </location>
</feature>
<evidence type="ECO:0000259" key="2">
    <source>
        <dbReference type="Pfam" id="PF07853"/>
    </source>
</evidence>
<evidence type="ECO:0000313" key="3">
    <source>
        <dbReference type="EMBL" id="VDC33102.1"/>
    </source>
</evidence>
<keyword evidence="4" id="KW-1185">Reference proteome</keyword>